<dbReference type="GO" id="GO:0000287">
    <property type="term" value="F:magnesium ion binding"/>
    <property type="evidence" value="ECO:0007669"/>
    <property type="project" value="TreeGrafter"/>
</dbReference>
<evidence type="ECO:0000256" key="2">
    <source>
        <dbReference type="ARBA" id="ARBA00022723"/>
    </source>
</evidence>
<protein>
    <submittedName>
        <fullName evidence="5">Mandelate racemase</fullName>
    </submittedName>
</protein>
<dbReference type="PANTHER" id="PTHR13794:SF58">
    <property type="entry name" value="MITOCHONDRIAL ENOLASE SUPERFAMILY MEMBER 1"/>
    <property type="match status" value="1"/>
</dbReference>
<organism evidence="5 6">
    <name type="scientific">Caldinitratiruptor microaerophilus</name>
    <dbReference type="NCBI Taxonomy" id="671077"/>
    <lineage>
        <taxon>Bacteria</taxon>
        <taxon>Bacillati</taxon>
        <taxon>Bacillota</taxon>
        <taxon>Clostridia</taxon>
        <taxon>Eubacteriales</taxon>
        <taxon>Symbiobacteriaceae</taxon>
        <taxon>Caldinitratiruptor</taxon>
    </lineage>
</organism>
<comment type="cofactor">
    <cofactor evidence="1">
        <name>Mg(2+)</name>
        <dbReference type="ChEBI" id="CHEBI:18420"/>
    </cofactor>
</comment>
<dbReference type="EMBL" id="AP025628">
    <property type="protein sequence ID" value="BDG60129.1"/>
    <property type="molecule type" value="Genomic_DNA"/>
</dbReference>
<dbReference type="GO" id="GO:0016836">
    <property type="term" value="F:hydro-lyase activity"/>
    <property type="evidence" value="ECO:0007669"/>
    <property type="project" value="TreeGrafter"/>
</dbReference>
<accession>A0AA35CKE0</accession>
<feature type="domain" description="Mandelate racemase/muconate lactonizing enzyme C-terminal" evidence="4">
    <location>
        <begin position="145"/>
        <end position="244"/>
    </location>
</feature>
<dbReference type="Gene3D" id="3.30.390.10">
    <property type="entry name" value="Enolase-like, N-terminal domain"/>
    <property type="match status" value="1"/>
</dbReference>
<keyword evidence="3" id="KW-0460">Magnesium</keyword>
<evidence type="ECO:0000256" key="1">
    <source>
        <dbReference type="ARBA" id="ARBA00001946"/>
    </source>
</evidence>
<dbReference type="SFLD" id="SFLDS00001">
    <property type="entry name" value="Enolase"/>
    <property type="match status" value="1"/>
</dbReference>
<evidence type="ECO:0000259" key="4">
    <source>
        <dbReference type="SMART" id="SM00922"/>
    </source>
</evidence>
<dbReference type="Pfam" id="PF02746">
    <property type="entry name" value="MR_MLE_N"/>
    <property type="match status" value="1"/>
</dbReference>
<dbReference type="Pfam" id="PF13378">
    <property type="entry name" value="MR_MLE_C"/>
    <property type="match status" value="1"/>
</dbReference>
<gene>
    <name evidence="5" type="ORF">caldi_12190</name>
</gene>
<dbReference type="SFLD" id="SFLDG00179">
    <property type="entry name" value="mandelate_racemase"/>
    <property type="match status" value="1"/>
</dbReference>
<dbReference type="InterPro" id="IPR013342">
    <property type="entry name" value="Mandelate_racemase_C"/>
</dbReference>
<keyword evidence="2" id="KW-0479">Metal-binding</keyword>
<evidence type="ECO:0000256" key="3">
    <source>
        <dbReference type="ARBA" id="ARBA00022842"/>
    </source>
</evidence>
<evidence type="ECO:0000313" key="5">
    <source>
        <dbReference type="EMBL" id="BDG60129.1"/>
    </source>
</evidence>
<name>A0AA35CKE0_9FIRM</name>
<sequence>MKITQVEAYHLRLPAVEAICNGTQDALVVRIDTDEGISGWGEVDSSPHVIKAIYDTPSSHTLSYGLRELLIGEDPFDIRRLWDRMYRGSIYYGRRGAALQAISGADIALWDIVGKATGKPVWKLLGGAYHRRVRAYASALMPENPDDAAAFARQNLARGFKAMKFGWGPLGKDPGRDEALVAAVRDAVGPDVDIMIDVGHAWDAPTAIERIRRLSSYRLYWIEEPLFPDDLDGYARLCDAVDVRIAAGEEDTGRFAFVELMDRGRVHVVQPDVSRCGGLTEALRIADLAYTRGRMVVPHAFSTGILLAASLHFAAAIPNGGLLEYVVDGSPLSDGLARVSFSLEDGHISVPDKPGLGIEVDLDVLGRYRVE</sequence>
<dbReference type="PANTHER" id="PTHR13794">
    <property type="entry name" value="ENOLASE SUPERFAMILY, MANDELATE RACEMASE"/>
    <property type="match status" value="1"/>
</dbReference>
<dbReference type="GO" id="GO:0016052">
    <property type="term" value="P:carbohydrate catabolic process"/>
    <property type="evidence" value="ECO:0007669"/>
    <property type="project" value="TreeGrafter"/>
</dbReference>
<dbReference type="InterPro" id="IPR029065">
    <property type="entry name" value="Enolase_C-like"/>
</dbReference>
<dbReference type="InterPro" id="IPR029017">
    <property type="entry name" value="Enolase-like_N"/>
</dbReference>
<dbReference type="SUPFAM" id="SSF54826">
    <property type="entry name" value="Enolase N-terminal domain-like"/>
    <property type="match status" value="1"/>
</dbReference>
<dbReference type="InterPro" id="IPR013341">
    <property type="entry name" value="Mandelate_racemase_N_dom"/>
</dbReference>
<dbReference type="InterPro" id="IPR036849">
    <property type="entry name" value="Enolase-like_C_sf"/>
</dbReference>
<dbReference type="AlphaFoldDB" id="A0AA35CKE0"/>
<dbReference type="RefSeq" id="WP_264844194.1">
    <property type="nucleotide sequence ID" value="NZ_AP025628.1"/>
</dbReference>
<dbReference type="Proteomes" id="UP001163687">
    <property type="component" value="Chromosome"/>
</dbReference>
<keyword evidence="6" id="KW-1185">Reference proteome</keyword>
<evidence type="ECO:0000313" key="6">
    <source>
        <dbReference type="Proteomes" id="UP001163687"/>
    </source>
</evidence>
<dbReference type="KEGG" id="cmic:caldi_12190"/>
<dbReference type="Gene3D" id="3.20.20.120">
    <property type="entry name" value="Enolase-like C-terminal domain"/>
    <property type="match status" value="1"/>
</dbReference>
<dbReference type="CDD" id="cd03316">
    <property type="entry name" value="MR_like"/>
    <property type="match status" value="1"/>
</dbReference>
<dbReference type="SUPFAM" id="SSF51604">
    <property type="entry name" value="Enolase C-terminal domain-like"/>
    <property type="match status" value="1"/>
</dbReference>
<reference evidence="5" key="1">
    <citation type="submission" date="2022-03" db="EMBL/GenBank/DDBJ databases">
        <title>Complete genome sequence of Caldinitratiruptor microaerophilus.</title>
        <authorList>
            <person name="Mukaiyama R."/>
            <person name="Nishiyama T."/>
            <person name="Ueda K."/>
        </authorList>
    </citation>
    <scope>NUCLEOTIDE SEQUENCE</scope>
    <source>
        <strain evidence="5">JCM 16183</strain>
    </source>
</reference>
<dbReference type="InterPro" id="IPR046945">
    <property type="entry name" value="RHMD-like"/>
</dbReference>
<dbReference type="SMART" id="SM00922">
    <property type="entry name" value="MR_MLE"/>
    <property type="match status" value="1"/>
</dbReference>
<proteinExistence type="predicted"/>